<organism evidence="1">
    <name type="scientific">Arundo donax</name>
    <name type="common">Giant reed</name>
    <name type="synonym">Donax arundinaceus</name>
    <dbReference type="NCBI Taxonomy" id="35708"/>
    <lineage>
        <taxon>Eukaryota</taxon>
        <taxon>Viridiplantae</taxon>
        <taxon>Streptophyta</taxon>
        <taxon>Embryophyta</taxon>
        <taxon>Tracheophyta</taxon>
        <taxon>Spermatophyta</taxon>
        <taxon>Magnoliopsida</taxon>
        <taxon>Liliopsida</taxon>
        <taxon>Poales</taxon>
        <taxon>Poaceae</taxon>
        <taxon>PACMAD clade</taxon>
        <taxon>Arundinoideae</taxon>
        <taxon>Arundineae</taxon>
        <taxon>Arundo</taxon>
    </lineage>
</organism>
<accession>A0A0A9FY16</accession>
<protein>
    <submittedName>
        <fullName evidence="1">Uncharacterized protein</fullName>
    </submittedName>
</protein>
<evidence type="ECO:0000313" key="1">
    <source>
        <dbReference type="EMBL" id="JAE13278.1"/>
    </source>
</evidence>
<sequence>MLLGLCPPRFLSVVRFCCVPSFDLCIQTSQTFGLYVLFACLWFRPFLGS</sequence>
<reference evidence="1" key="2">
    <citation type="journal article" date="2015" name="Data Brief">
        <title>Shoot transcriptome of the giant reed, Arundo donax.</title>
        <authorList>
            <person name="Barrero R.A."/>
            <person name="Guerrero F.D."/>
            <person name="Moolhuijzen P."/>
            <person name="Goolsby J.A."/>
            <person name="Tidwell J."/>
            <person name="Bellgard S.E."/>
            <person name="Bellgard M.I."/>
        </authorList>
    </citation>
    <scope>NUCLEOTIDE SEQUENCE</scope>
    <source>
        <tissue evidence="1">Shoot tissue taken approximately 20 cm above the soil surface</tissue>
    </source>
</reference>
<dbReference type="AlphaFoldDB" id="A0A0A9FY16"/>
<name>A0A0A9FY16_ARUDO</name>
<dbReference type="EMBL" id="GBRH01184618">
    <property type="protein sequence ID" value="JAE13278.1"/>
    <property type="molecule type" value="Transcribed_RNA"/>
</dbReference>
<reference evidence="1" key="1">
    <citation type="submission" date="2014-09" db="EMBL/GenBank/DDBJ databases">
        <authorList>
            <person name="Magalhaes I.L.F."/>
            <person name="Oliveira U."/>
            <person name="Santos F.R."/>
            <person name="Vidigal T.H.D.A."/>
            <person name="Brescovit A.D."/>
            <person name="Santos A.J."/>
        </authorList>
    </citation>
    <scope>NUCLEOTIDE SEQUENCE</scope>
    <source>
        <tissue evidence="1">Shoot tissue taken approximately 20 cm above the soil surface</tissue>
    </source>
</reference>
<proteinExistence type="predicted"/>